<evidence type="ECO:0000313" key="3">
    <source>
        <dbReference type="EMBL" id="CAF3775708.1"/>
    </source>
</evidence>
<comment type="caution">
    <text evidence="2">The sequence shown here is derived from an EMBL/GenBank/DDBJ whole genome shotgun (WGS) entry which is preliminary data.</text>
</comment>
<dbReference type="EMBL" id="CAJOBE010001800">
    <property type="protein sequence ID" value="CAF3775708.1"/>
    <property type="molecule type" value="Genomic_DNA"/>
</dbReference>
<evidence type="ECO:0000313" key="2">
    <source>
        <dbReference type="EMBL" id="CAF1146826.1"/>
    </source>
</evidence>
<dbReference type="SMART" id="SM00327">
    <property type="entry name" value="VWA"/>
    <property type="match status" value="1"/>
</dbReference>
<name>A0A814SFR0_9BILA</name>
<dbReference type="AlphaFoldDB" id="A0A814SFR0"/>
<evidence type="ECO:0000259" key="1">
    <source>
        <dbReference type="PROSITE" id="PS50234"/>
    </source>
</evidence>
<dbReference type="SUPFAM" id="SSF53300">
    <property type="entry name" value="vWA-like"/>
    <property type="match status" value="1"/>
</dbReference>
<dbReference type="EMBL" id="CAJNOU010001076">
    <property type="protein sequence ID" value="CAF1146826.1"/>
    <property type="molecule type" value="Genomic_DNA"/>
</dbReference>
<dbReference type="Proteomes" id="UP000663874">
    <property type="component" value="Unassembled WGS sequence"/>
</dbReference>
<dbReference type="InterPro" id="IPR036465">
    <property type="entry name" value="vWFA_dom_sf"/>
</dbReference>
<organism evidence="2 4">
    <name type="scientific">Rotaria sordida</name>
    <dbReference type="NCBI Taxonomy" id="392033"/>
    <lineage>
        <taxon>Eukaryota</taxon>
        <taxon>Metazoa</taxon>
        <taxon>Spiralia</taxon>
        <taxon>Gnathifera</taxon>
        <taxon>Rotifera</taxon>
        <taxon>Eurotatoria</taxon>
        <taxon>Bdelloidea</taxon>
        <taxon>Philodinida</taxon>
        <taxon>Philodinidae</taxon>
        <taxon>Rotaria</taxon>
    </lineage>
</organism>
<accession>A0A814SFR0</accession>
<proteinExistence type="predicted"/>
<feature type="domain" description="VWFA" evidence="1">
    <location>
        <begin position="50"/>
        <end position="223"/>
    </location>
</feature>
<dbReference type="Pfam" id="PF00092">
    <property type="entry name" value="VWA"/>
    <property type="match status" value="1"/>
</dbReference>
<sequence length="434" mass="47882">MNSDNELAIIEIRCIPDNPNAISGILNTKKVRFDIETKSKGETMKRTPLNLVLVLDRSGSMESDNKLASAKEALVSVVKLLHDDDIVHLVAYDNDVSIIFENARASSRQHLYPLINEIQAGGSTNMSGGIEIGADLLDKYMYAGYSRHMFLFSDGQANVGMKTRAELTNLVRGYNDKGIITDSFGIGADFDSEIMKGIADAGGSRFYFLGRSQIIEPIVAKAIVSVFGVCASQARLIVRGKNGTILTKIWGHEDLVAGASLGDLHSPNLRSILCEFTTSATPNVDGTEIEVLTYELRYTRPNDPNGQAKVIKNTLSLKFVEDESLVTEIDPRVKTMFASQTAADADKKIAQLLRDGKRNEAIQHANEQIEILKDAQQFDDERGSIALLLQLAEKIHKKLKDETVNSKLVCQGYEYQAHLKEECDDEDMGFGLFD</sequence>
<dbReference type="PANTHER" id="PTHR10579:SF43">
    <property type="entry name" value="ZINC FINGER (C3HC4-TYPE RING FINGER) FAMILY PROTEIN"/>
    <property type="match status" value="1"/>
</dbReference>
<reference evidence="2" key="1">
    <citation type="submission" date="2021-02" db="EMBL/GenBank/DDBJ databases">
        <authorList>
            <person name="Nowell W R."/>
        </authorList>
    </citation>
    <scope>NUCLEOTIDE SEQUENCE</scope>
</reference>
<evidence type="ECO:0000313" key="4">
    <source>
        <dbReference type="Proteomes" id="UP000663889"/>
    </source>
</evidence>
<dbReference type="InterPro" id="IPR002035">
    <property type="entry name" value="VWF_A"/>
</dbReference>
<protein>
    <recommendedName>
        <fullName evidence="1">VWFA domain-containing protein</fullName>
    </recommendedName>
</protein>
<dbReference type="PANTHER" id="PTHR10579">
    <property type="entry name" value="CALCIUM-ACTIVATED CHLORIDE CHANNEL REGULATOR"/>
    <property type="match status" value="1"/>
</dbReference>
<dbReference type="Gene3D" id="3.40.50.410">
    <property type="entry name" value="von Willebrand factor, type A domain"/>
    <property type="match status" value="1"/>
</dbReference>
<dbReference type="Proteomes" id="UP000663889">
    <property type="component" value="Unassembled WGS sequence"/>
</dbReference>
<dbReference type="PROSITE" id="PS50234">
    <property type="entry name" value="VWFA"/>
    <property type="match status" value="1"/>
</dbReference>
<gene>
    <name evidence="3" type="ORF">FNK824_LOCUS13624</name>
    <name evidence="2" type="ORF">SEV965_LOCUS18229</name>
</gene>
<dbReference type="InterPro" id="IPR051266">
    <property type="entry name" value="CLCR"/>
</dbReference>